<proteinExistence type="predicted"/>
<dbReference type="PANTHER" id="PTHR44177">
    <property type="entry name" value="TETRATRICOPEPTIDE REPEAT PROTEIN 8"/>
    <property type="match status" value="1"/>
</dbReference>
<accession>A0A8S3JMP1</accession>
<feature type="non-terminal residue" evidence="1">
    <location>
        <position position="1"/>
    </location>
</feature>
<dbReference type="Proteomes" id="UP000676336">
    <property type="component" value="Unassembled WGS sequence"/>
</dbReference>
<dbReference type="GO" id="GO:0097730">
    <property type="term" value="C:non-motile cilium"/>
    <property type="evidence" value="ECO:0007669"/>
    <property type="project" value="TreeGrafter"/>
</dbReference>
<gene>
    <name evidence="1" type="ORF">SMN809_LOCUS82246</name>
</gene>
<organism evidence="1 2">
    <name type="scientific">Rotaria magnacalcarata</name>
    <dbReference type="NCBI Taxonomy" id="392030"/>
    <lineage>
        <taxon>Eukaryota</taxon>
        <taxon>Metazoa</taxon>
        <taxon>Spiralia</taxon>
        <taxon>Gnathifera</taxon>
        <taxon>Rotifera</taxon>
        <taxon>Eurotatoria</taxon>
        <taxon>Bdelloidea</taxon>
        <taxon>Philodinida</taxon>
        <taxon>Philodinidae</taxon>
        <taxon>Rotaria</taxon>
    </lineage>
</organism>
<protein>
    <submittedName>
        <fullName evidence="1">Uncharacterized protein</fullName>
    </submittedName>
</protein>
<sequence>MLSTRDGPFIQVGRLNLSKYAQNQAIARLLFEHLFYHANDLRTALQLATLANEVTVNKDWWWLVQLGKCQHR</sequence>
<dbReference type="PANTHER" id="PTHR44177:SF1">
    <property type="entry name" value="TETRATRICOPEPTIDE REPEAT PROTEIN 8"/>
    <property type="match status" value="1"/>
</dbReference>
<dbReference type="AlphaFoldDB" id="A0A8S3JMP1"/>
<comment type="caution">
    <text evidence="1">The sequence shown here is derived from an EMBL/GenBank/DDBJ whole genome shotgun (WGS) entry which is preliminary data.</text>
</comment>
<name>A0A8S3JMP1_9BILA</name>
<reference evidence="1" key="1">
    <citation type="submission" date="2021-02" db="EMBL/GenBank/DDBJ databases">
        <authorList>
            <person name="Nowell W R."/>
        </authorList>
    </citation>
    <scope>NUCLEOTIDE SEQUENCE</scope>
</reference>
<dbReference type="GO" id="GO:1905515">
    <property type="term" value="P:non-motile cilium assembly"/>
    <property type="evidence" value="ECO:0007669"/>
    <property type="project" value="InterPro"/>
</dbReference>
<evidence type="ECO:0000313" key="1">
    <source>
        <dbReference type="EMBL" id="CAF5221217.1"/>
    </source>
</evidence>
<evidence type="ECO:0000313" key="2">
    <source>
        <dbReference type="Proteomes" id="UP000676336"/>
    </source>
</evidence>
<dbReference type="InterPro" id="IPR028796">
    <property type="entry name" value="BBS8"/>
</dbReference>
<dbReference type="GO" id="GO:0034464">
    <property type="term" value="C:BBSome"/>
    <property type="evidence" value="ECO:0007669"/>
    <property type="project" value="InterPro"/>
</dbReference>
<dbReference type="EMBL" id="CAJOBI010351059">
    <property type="protein sequence ID" value="CAF5221217.1"/>
    <property type="molecule type" value="Genomic_DNA"/>
</dbReference>
<dbReference type="GO" id="GO:0036064">
    <property type="term" value="C:ciliary basal body"/>
    <property type="evidence" value="ECO:0007669"/>
    <property type="project" value="TreeGrafter"/>
</dbReference>